<evidence type="ECO:0000313" key="1">
    <source>
        <dbReference type="EMBL" id="BAG16917.1"/>
    </source>
</evidence>
<reference evidence="1" key="4">
    <citation type="journal article" date="2008" name="Microbiology">
        <title>Conditionally positive effect of the TetR-family transcriptional regulator AtrA on streptomycin production by Streptomyces griseus.</title>
        <authorList>
            <person name="Hirano S."/>
            <person name="Tanaka K."/>
            <person name="Ohnishi Y."/>
            <person name="Horinouchi S."/>
        </authorList>
    </citation>
    <scope>NUCLEOTIDE SEQUENCE</scope>
    <source>
        <strain evidence="1">NBRC 13350</strain>
    </source>
</reference>
<name>B1VM16_STRGG</name>
<organism evidence="1 3">
    <name type="scientific">Streptomyces griseus subsp. griseus (strain JCM 4626 / CBS 651.72 / NBRC 13350 / KCC S-0626 / ISP 5235)</name>
    <dbReference type="NCBI Taxonomy" id="455632"/>
    <lineage>
        <taxon>Bacteria</taxon>
        <taxon>Bacillati</taxon>
        <taxon>Actinomycetota</taxon>
        <taxon>Actinomycetes</taxon>
        <taxon>Kitasatosporales</taxon>
        <taxon>Streptomycetaceae</taxon>
        <taxon>Streptomyces</taxon>
    </lineage>
</organism>
<dbReference type="EMBL" id="AP009493">
    <property type="protein sequence ID" value="BAG23878.1"/>
    <property type="molecule type" value="Genomic_DNA"/>
</dbReference>
<dbReference type="KEGG" id="sgr:SGR_88t"/>
<dbReference type="EMBL" id="AP009493">
    <property type="protein sequence ID" value="BAG16917.1"/>
    <property type="molecule type" value="Genomic_DNA"/>
</dbReference>
<accession>B1VM16</accession>
<dbReference type="HOGENOM" id="CLU_2332412_0_0_11"/>
<evidence type="ECO:0000313" key="3">
    <source>
        <dbReference type="Proteomes" id="UP000001685"/>
    </source>
</evidence>
<reference evidence="1" key="2">
    <citation type="journal article" date="2008" name="J. Bacteriol.">
        <title>The genome sequence of the streptomycin-producing microorganism Streptomyces griseus IFO 13350.</title>
        <authorList>
            <person name="Ohnishi Y."/>
            <person name="Ishikawa J."/>
            <person name="Hara H."/>
            <person name="Suzuki H."/>
            <person name="Ikenoya M."/>
            <person name="Ikeda H."/>
            <person name="Yamashita A."/>
            <person name="Hattori M."/>
            <person name="Horinouchi S."/>
        </authorList>
    </citation>
    <scope>NUCLEOTIDE SEQUENCE</scope>
    <source>
        <strain evidence="1">NBRC 13350</strain>
    </source>
</reference>
<dbReference type="Proteomes" id="UP000001685">
    <property type="component" value="Chromosome"/>
</dbReference>
<dbReference type="AlphaFoldDB" id="B1VM16"/>
<reference evidence="1" key="3">
    <citation type="journal article" date="2008" name="J. Biol. Chem.">
        <title>Phenolic lipids synthesized by type III polyketide synthase confer penicillin resistance on Streptomyces griseus.</title>
        <authorList>
            <person name="Funabashi M."/>
            <person name="Funa N."/>
            <person name="Horinouchi S."/>
        </authorList>
    </citation>
    <scope>NUCLEOTIDE SEQUENCE</scope>
    <source>
        <strain evidence="1">NBRC 13350</strain>
    </source>
</reference>
<reference evidence="3" key="1">
    <citation type="journal article" date="2008" name="J. Bacteriol.">
        <title>Genome sequence of the streptomycin-producing microorganism Streptomyces griseus IFO 13350.</title>
        <authorList>
            <person name="Ohnishi Y."/>
            <person name="Ishikawa J."/>
            <person name="Hara H."/>
            <person name="Suzuki H."/>
            <person name="Ikenoya M."/>
            <person name="Ikeda H."/>
            <person name="Yamashita A."/>
            <person name="Hattori M."/>
            <person name="Horinouchi S."/>
        </authorList>
    </citation>
    <scope>NUCLEOTIDE SEQUENCE [LARGE SCALE GENOMIC DNA]</scope>
    <source>
        <strain evidence="3">JCM 4626 / NBRC 13350</strain>
    </source>
</reference>
<dbReference type="KEGG" id="sgr:SGR_7051t"/>
<protein>
    <submittedName>
        <fullName evidence="1">Uncharacterized protein</fullName>
    </submittedName>
</protein>
<proteinExistence type="predicted"/>
<evidence type="ECO:0000313" key="2">
    <source>
        <dbReference type="EMBL" id="BAG23878.1"/>
    </source>
</evidence>
<sequence length="98" mass="10468">MAVLCSQPTILYPHLQPASRVGRLVEVFTLGASDTKRAGSVLRSVALAVQQPLAAGRDRHHHQVWGLSWQAGGPESSPAVARSREVTGRGLLVSLVFC</sequence>
<gene>
    <name evidence="2" type="ordered locus">SGR_7051t</name>
    <name evidence="1" type="ordered locus">SGR_88t</name>
</gene>